<dbReference type="EMBL" id="PEWA01000052">
    <property type="protein sequence ID" value="PIU73173.1"/>
    <property type="molecule type" value="Genomic_DNA"/>
</dbReference>
<reference evidence="2" key="1">
    <citation type="submission" date="2017-09" db="EMBL/GenBank/DDBJ databases">
        <title>Depth-based differentiation of microbial function through sediment-hosted aquifers and enrichment of novel symbionts in the deep terrestrial subsurface.</title>
        <authorList>
            <person name="Probst A.J."/>
            <person name="Ladd B."/>
            <person name="Jarett J.K."/>
            <person name="Geller-Mcgrath D.E."/>
            <person name="Sieber C.M.K."/>
            <person name="Emerson J.B."/>
            <person name="Anantharaman K."/>
            <person name="Thomas B.C."/>
            <person name="Malmstrom R."/>
            <person name="Stieglmeier M."/>
            <person name="Klingl A."/>
            <person name="Woyke T."/>
            <person name="Ryan C.M."/>
            <person name="Banfield J.F."/>
        </authorList>
    </citation>
    <scope>NUCLEOTIDE SEQUENCE [LARGE SCALE GENOMIC DNA]</scope>
</reference>
<dbReference type="PANTHER" id="PTHR45947">
    <property type="entry name" value="SULFOQUINOVOSYL TRANSFERASE SQD2"/>
    <property type="match status" value="1"/>
</dbReference>
<protein>
    <recommendedName>
        <fullName evidence="3">Glycosyltransferase subfamily 4-like N-terminal domain-containing protein</fullName>
    </recommendedName>
</protein>
<name>A0A2M7ARJ1_9BACT</name>
<dbReference type="Gene3D" id="3.40.50.2000">
    <property type="entry name" value="Glycogen Phosphorylase B"/>
    <property type="match status" value="2"/>
</dbReference>
<proteinExistence type="predicted"/>
<evidence type="ECO:0008006" key="3">
    <source>
        <dbReference type="Google" id="ProtNLM"/>
    </source>
</evidence>
<dbReference type="Proteomes" id="UP000231407">
    <property type="component" value="Unassembled WGS sequence"/>
</dbReference>
<dbReference type="Pfam" id="PF13692">
    <property type="entry name" value="Glyco_trans_1_4"/>
    <property type="match status" value="1"/>
</dbReference>
<evidence type="ECO:0000313" key="2">
    <source>
        <dbReference type="Proteomes" id="UP000231407"/>
    </source>
</evidence>
<dbReference type="CDD" id="cd03801">
    <property type="entry name" value="GT4_PimA-like"/>
    <property type="match status" value="1"/>
</dbReference>
<dbReference type="PANTHER" id="PTHR45947:SF3">
    <property type="entry name" value="SULFOQUINOVOSYL TRANSFERASE SQD2"/>
    <property type="match status" value="1"/>
</dbReference>
<dbReference type="AlphaFoldDB" id="A0A2M7ARJ1"/>
<organism evidence="1 2">
    <name type="scientific">Candidatus Shapirobacteria bacterium CG06_land_8_20_14_3_00_40_12</name>
    <dbReference type="NCBI Taxonomy" id="1974881"/>
    <lineage>
        <taxon>Bacteria</taxon>
        <taxon>Candidatus Shapironibacteriota</taxon>
    </lineage>
</organism>
<gene>
    <name evidence="1" type="ORF">COS78_03825</name>
</gene>
<accession>A0A2M7ARJ1</accession>
<dbReference type="InterPro" id="IPR050194">
    <property type="entry name" value="Glycosyltransferase_grp1"/>
</dbReference>
<comment type="caution">
    <text evidence="1">The sequence shown here is derived from an EMBL/GenBank/DDBJ whole genome shotgun (WGS) entry which is preliminary data.</text>
</comment>
<dbReference type="GO" id="GO:0016757">
    <property type="term" value="F:glycosyltransferase activity"/>
    <property type="evidence" value="ECO:0007669"/>
    <property type="project" value="TreeGrafter"/>
</dbReference>
<dbReference type="SUPFAM" id="SSF53756">
    <property type="entry name" value="UDP-Glycosyltransferase/glycogen phosphorylase"/>
    <property type="match status" value="1"/>
</dbReference>
<evidence type="ECO:0000313" key="1">
    <source>
        <dbReference type="EMBL" id="PIU73173.1"/>
    </source>
</evidence>
<sequence length="403" mass="46334">MTKRKILMITPYIPRLYQSGGQNSSYYSIKYLSSRNDITLICFSHNEEGLLEIQKYCRQIIVVKRGKTWNLKNILLAGFSKYPFLVINYISTALSEAIKNELDHNQFDLIHCDSFYPIPNIPLTSVPIVLVDLTIEYLVYQHYVESLRGWKKMIAPLLWIDVLKLKYWEIHYWKTIHTVVAFALEDQKLITKTTGRADIELFQNGVDKTFYLSTPKVPKSPTPALLFGFSNMKWMQNRESVDLILDHVWPQIIRAIPDCKLYIIGRFAKEFYGHLGNSHIIVDEADIDGGIFDRFYYLYHCWALVAPMGSGGGTRNKFLEAMACGLPVITTPEGMGGIKIINQVHSIVCSLPRVATETIKLLKNKSKMLEIGKNARTLITKNFSYEKCVLDLNNLYEKIISKK</sequence>